<evidence type="ECO:0000313" key="2">
    <source>
        <dbReference type="Proteomes" id="UP000054771"/>
    </source>
</evidence>
<proteinExistence type="predicted"/>
<dbReference type="EMBL" id="CDMC01000001">
    <property type="protein sequence ID" value="CEL01835.1"/>
    <property type="molecule type" value="Genomic_DNA"/>
</dbReference>
<dbReference type="Proteomes" id="UP000054771">
    <property type="component" value="Unassembled WGS sequence"/>
</dbReference>
<dbReference type="AlphaFoldDB" id="A0A0U5FR19"/>
<evidence type="ECO:0000313" key="1">
    <source>
        <dbReference type="EMBL" id="CEL01835.1"/>
    </source>
</evidence>
<sequence length="570" mass="65390">MSDSEINSALAPSFEHLELAPYQFGRVPPHLQLPQELIDLINEYVTGGRPDRPHYFGSVDPALCLVNKQWNRIFAPLLYTQFQYHGNVNKLHTLWRFLRTLVESPRLAGYVQELWLTTSEILEPFHPADTEEANKFIAQYFQMPIPDDLTIDHPPADERGLSVGERERAYLDPLTALVIGHCPNLRRLSYDILNVSGDTPDAWDRMVSCATGFHTTAWTLRRRGEETPIKPLQKLQVLRLAGARYRSDFNSPGAGQARRVNAYAWEWCNYFNLPHVQELTVLNEATTALLSTPQHRARAIERLTIHGTYLYRSKIIFDYTRNLRQLSLKLMNEFASRNGHNGDPNGPRVWKEAWEMLRRFKDTLEYLDLYQPPFNMKPGAPALFDNSCAGRYGRELMPFCPPLAEFKNLRQLNLPPLGLHGYQCDHPDGQKFRNHFPPNLESIGIYTDPGKWVQQYFYYLDTELEGIALEGSRAGGRLQAVVCDSTHAGRIDTHGLQAACAANGIFYSGEGDKYLSYCGRESFWRDIIDSELCGDPKERFEKRDPGRVIPRGMVVNDIPGRLREEVPFYW</sequence>
<protein>
    <submittedName>
        <fullName evidence="1">Uncharacterized protein</fullName>
    </submittedName>
</protein>
<dbReference type="OrthoDB" id="5402033at2759"/>
<name>A0A0U5FR19_ASPCI</name>
<organism evidence="1 2">
    <name type="scientific">Aspergillus calidoustus</name>
    <dbReference type="NCBI Taxonomy" id="454130"/>
    <lineage>
        <taxon>Eukaryota</taxon>
        <taxon>Fungi</taxon>
        <taxon>Dikarya</taxon>
        <taxon>Ascomycota</taxon>
        <taxon>Pezizomycotina</taxon>
        <taxon>Eurotiomycetes</taxon>
        <taxon>Eurotiomycetidae</taxon>
        <taxon>Eurotiales</taxon>
        <taxon>Aspergillaceae</taxon>
        <taxon>Aspergillus</taxon>
        <taxon>Aspergillus subgen. Nidulantes</taxon>
    </lineage>
</organism>
<accession>A0A0U5FR19</accession>
<reference evidence="2" key="1">
    <citation type="journal article" date="2016" name="Genome Announc.">
        <title>Draft genome sequences of fungus Aspergillus calidoustus.</title>
        <authorList>
            <person name="Horn F."/>
            <person name="Linde J."/>
            <person name="Mattern D.J."/>
            <person name="Walther G."/>
            <person name="Guthke R."/>
            <person name="Scherlach K."/>
            <person name="Martin K."/>
            <person name="Brakhage A.A."/>
            <person name="Petzke L."/>
            <person name="Valiante V."/>
        </authorList>
    </citation>
    <scope>NUCLEOTIDE SEQUENCE [LARGE SCALE GENOMIC DNA]</scope>
    <source>
        <strain evidence="2">SF006504</strain>
    </source>
</reference>
<keyword evidence="2" id="KW-1185">Reference proteome</keyword>
<gene>
    <name evidence="1" type="ORF">ASPCAL01412</name>
</gene>